<proteinExistence type="predicted"/>
<dbReference type="Proteomes" id="UP001153331">
    <property type="component" value="Unassembled WGS sequence"/>
</dbReference>
<sequence length="370" mass="41495">MNYWTLSSVNAVTPQSQFAPTKPSRQPSVMVLEILNPWRSPHDDFEPTPIPALLFRAPVKLLLHQLYHLLTSLRSTPTPSQPPVRVVCISDTHNHIVDNVPDGDILIHAGDMTNGGSVEEIQAQINWLSSLPHQEIIVISGNHDTYLDPRTRPSLSTAQREGSLEWGRLHYLQHKLLTLTITPQTPASDSRTPLLRDNQRRLRIYGAPQIPACGPMSVHAFQYQRGSDAWSETVPEDVDILVTHTPPKYHMDLSMPQGLGCEHLLKEVQRVKPVLHVFGHVHWGAGKKVVHWDRAHEAYVQGMATVSSRTRGVLNPGLWWNTVRVLYRGVRELLWDRVWGGQSAQTTLVNAAQTKGNTGRLGNTVQVVDI</sequence>
<dbReference type="EMBL" id="JAPHNI010000698">
    <property type="protein sequence ID" value="KAJ8108788.1"/>
    <property type="molecule type" value="Genomic_DNA"/>
</dbReference>
<comment type="caution">
    <text evidence="1">The sequence shown here is derived from an EMBL/GenBank/DDBJ whole genome shotgun (WGS) entry which is preliminary data.</text>
</comment>
<protein>
    <submittedName>
        <fullName evidence="1">Uncharacterized protein</fullName>
    </submittedName>
</protein>
<organism evidence="1 2">
    <name type="scientific">Boeremia exigua</name>
    <dbReference type="NCBI Taxonomy" id="749465"/>
    <lineage>
        <taxon>Eukaryota</taxon>
        <taxon>Fungi</taxon>
        <taxon>Dikarya</taxon>
        <taxon>Ascomycota</taxon>
        <taxon>Pezizomycotina</taxon>
        <taxon>Dothideomycetes</taxon>
        <taxon>Pleosporomycetidae</taxon>
        <taxon>Pleosporales</taxon>
        <taxon>Pleosporineae</taxon>
        <taxon>Didymellaceae</taxon>
        <taxon>Boeremia</taxon>
    </lineage>
</organism>
<accession>A0ACC2I1D7</accession>
<keyword evidence="2" id="KW-1185">Reference proteome</keyword>
<name>A0ACC2I1D7_9PLEO</name>
<evidence type="ECO:0000313" key="2">
    <source>
        <dbReference type="Proteomes" id="UP001153331"/>
    </source>
</evidence>
<evidence type="ECO:0000313" key="1">
    <source>
        <dbReference type="EMBL" id="KAJ8108788.1"/>
    </source>
</evidence>
<gene>
    <name evidence="1" type="ORF">OPT61_g7926</name>
</gene>
<reference evidence="1" key="1">
    <citation type="submission" date="2022-11" db="EMBL/GenBank/DDBJ databases">
        <title>Genome Sequence of Boeremia exigua.</title>
        <authorList>
            <person name="Buettner E."/>
        </authorList>
    </citation>
    <scope>NUCLEOTIDE SEQUENCE</scope>
    <source>
        <strain evidence="1">CU02</strain>
    </source>
</reference>